<evidence type="ECO:0000256" key="7">
    <source>
        <dbReference type="ARBA" id="ARBA00022840"/>
    </source>
</evidence>
<dbReference type="InterPro" id="IPR009080">
    <property type="entry name" value="tRNAsynth_Ia_anticodon-bd"/>
</dbReference>
<evidence type="ECO:0000256" key="2">
    <source>
        <dbReference type="ARBA" id="ARBA00012832"/>
    </source>
</evidence>
<feature type="region of interest" description="Disordered" evidence="11">
    <location>
        <begin position="791"/>
        <end position="817"/>
    </location>
</feature>
<reference evidence="13 14" key="1">
    <citation type="submission" date="2016-07" db="EMBL/GenBank/DDBJ databases">
        <title>Pervasive Adenine N6-methylation of Active Genes in Fungi.</title>
        <authorList>
            <consortium name="DOE Joint Genome Institute"/>
            <person name="Mondo S.J."/>
            <person name="Dannebaum R.O."/>
            <person name="Kuo R.C."/>
            <person name="Labutti K."/>
            <person name="Haridas S."/>
            <person name="Kuo A."/>
            <person name="Salamov A."/>
            <person name="Ahrendt S.R."/>
            <person name="Lipzen A."/>
            <person name="Sullivan W."/>
            <person name="Andreopoulos W.B."/>
            <person name="Clum A."/>
            <person name="Lindquist E."/>
            <person name="Daum C."/>
            <person name="Ramamoorthy G.K."/>
            <person name="Gryganskyi A."/>
            <person name="Culley D."/>
            <person name="Magnuson J.K."/>
            <person name="James T.Y."/>
            <person name="O'Malley M.A."/>
            <person name="Stajich J.E."/>
            <person name="Spatafora J.W."/>
            <person name="Visel A."/>
            <person name="Grigoriev I.V."/>
        </authorList>
    </citation>
    <scope>NUCLEOTIDE SEQUENCE [LARGE SCALE GENOMIC DNA]</scope>
    <source>
        <strain evidence="13 14">PL171</strain>
    </source>
</reference>
<name>A0A1Y2HY19_9FUNG</name>
<keyword evidence="5" id="KW-0547">Nucleotide-binding</keyword>
<dbReference type="Gene3D" id="1.20.120.1910">
    <property type="entry name" value="Cysteine-tRNA ligase, C-terminal anti-codon recognition domain"/>
    <property type="match status" value="1"/>
</dbReference>
<dbReference type="GO" id="GO:0004817">
    <property type="term" value="F:cysteine-tRNA ligase activity"/>
    <property type="evidence" value="ECO:0007669"/>
    <property type="project" value="UniProtKB-EC"/>
</dbReference>
<evidence type="ECO:0000256" key="4">
    <source>
        <dbReference type="ARBA" id="ARBA00022723"/>
    </source>
</evidence>
<comment type="cofactor">
    <cofactor evidence="1">
        <name>Zn(2+)</name>
        <dbReference type="ChEBI" id="CHEBI:29105"/>
    </cofactor>
</comment>
<evidence type="ECO:0000256" key="9">
    <source>
        <dbReference type="ARBA" id="ARBA00023146"/>
    </source>
</evidence>
<dbReference type="CDD" id="cd00672">
    <property type="entry name" value="CysRS_core"/>
    <property type="match status" value="1"/>
</dbReference>
<evidence type="ECO:0000256" key="6">
    <source>
        <dbReference type="ARBA" id="ARBA00022833"/>
    </source>
</evidence>
<keyword evidence="9 13" id="KW-0030">Aminoacyl-tRNA synthetase</keyword>
<feature type="region of interest" description="Disordered" evidence="11">
    <location>
        <begin position="50"/>
        <end position="80"/>
    </location>
</feature>
<dbReference type="OrthoDB" id="438179at2759"/>
<dbReference type="GO" id="GO:0006423">
    <property type="term" value="P:cysteinyl-tRNA aminoacylation"/>
    <property type="evidence" value="ECO:0007669"/>
    <property type="project" value="InterPro"/>
</dbReference>
<keyword evidence="7" id="KW-0067">ATP-binding</keyword>
<dbReference type="SUPFAM" id="SSF47323">
    <property type="entry name" value="Anticodon-binding domain of a subclass of class I aminoacyl-tRNA synthetases"/>
    <property type="match status" value="1"/>
</dbReference>
<dbReference type="Proteomes" id="UP000193411">
    <property type="component" value="Unassembled WGS sequence"/>
</dbReference>
<accession>A0A1Y2HY19</accession>
<protein>
    <recommendedName>
        <fullName evidence="2">cysteine--tRNA ligase</fullName>
        <ecNumber evidence="2">6.1.1.16</ecNumber>
    </recommendedName>
    <alternativeName>
        <fullName evidence="10">Cysteinyl-tRNA synthetase</fullName>
    </alternativeName>
</protein>
<feature type="non-terminal residue" evidence="13">
    <location>
        <position position="856"/>
    </location>
</feature>
<gene>
    <name evidence="13" type="ORF">BCR44DRAFT_42817</name>
</gene>
<comment type="caution">
    <text evidence="13">The sequence shown here is derived from an EMBL/GenBank/DDBJ whole genome shotgun (WGS) entry which is preliminary data.</text>
</comment>
<dbReference type="NCBIfam" id="TIGR00435">
    <property type="entry name" value="cysS"/>
    <property type="match status" value="1"/>
</dbReference>
<evidence type="ECO:0000256" key="10">
    <source>
        <dbReference type="ARBA" id="ARBA00031499"/>
    </source>
</evidence>
<dbReference type="InterPro" id="IPR032678">
    <property type="entry name" value="tRNA-synt_1_cat_dom"/>
</dbReference>
<sequence>MYLRGPPISAVTSTLIRRLAPSLAHRPAAAALTSTQLHRHLRSFTTTITMSASTAPATPPPSATVKGGSGRQAPWHAPEPDTSVPVLKLFNTLTRKKEVFVPTKGRRVTWYNCGPTVYDSAHIGHARLYLSVDVMRRVLEEYFNLDVQLIMNITDIDDKIILRARQSHLFEQFADRHRAAGKGLTKEVVDEIFEFWKNHVARAFGDTAAETWADFHAKNKGLDTGDLVADYKRNLKLLQAASAWDAIQANPVPGNADALSAVLEASREILGPALDAALGHTVSDHEIFRNLAAFWENDFMQDMEALGVRPADVLTRVSEFVPEIVEFVEKIIKNGYAYEADGSVYFDTRAFHANPNHHYAKLEPWSANSEALVAEGEGDLSTNLTRQKRSPADFALWKASKPGEPAWPSPWGPGRPGWHIECSVMASAVVGDKLDIHTGGEDLAFPHHDNELAQSEAHFGCKQWVNYFMHVGHLHVEGQKMSKSLKNFTTIKEALQQHKASTLRMMYLQQHWINTMDFKAATAAEAMAAETSLRNFATNVRAILADLRANPPKFTARHDFRQGLESTLFEQLQDAQAKVHAGLCDNVNTPVAVDAILDLVSKSNVYLRQIAAAGLAPNPNLLAKVARYVTRMTKIFGLTDPGADIGYGFTDSSAAGGDAGASSKEEVAMPYLQVLSKFRDEVRTMARSATKDAGVSAKDLLQVCDSLRDVQLADLGVVLDDRDDGRALVKFVDASVLRAEREEKLKREQAKAAAKAETLRKNAVKKLERLYRGREDPKVMFREGGSAAGDFGQWDSEGLPTHDAKGEELPKSRKKKVAKEYDAQKKLHEEFLAADKEGIDWEPLKEEWNAQGKAWD</sequence>
<evidence type="ECO:0000313" key="14">
    <source>
        <dbReference type="Proteomes" id="UP000193411"/>
    </source>
</evidence>
<keyword evidence="4" id="KW-0479">Metal-binding</keyword>
<keyword evidence="3" id="KW-0436">Ligase</keyword>
<evidence type="ECO:0000256" key="1">
    <source>
        <dbReference type="ARBA" id="ARBA00001947"/>
    </source>
</evidence>
<evidence type="ECO:0000256" key="8">
    <source>
        <dbReference type="ARBA" id="ARBA00022917"/>
    </source>
</evidence>
<feature type="compositionally biased region" description="Basic and acidic residues" evidence="11">
    <location>
        <begin position="800"/>
        <end position="811"/>
    </location>
</feature>
<keyword evidence="8" id="KW-0648">Protein biosynthesis</keyword>
<dbReference type="PRINTS" id="PR00983">
    <property type="entry name" value="TRNASYNTHCYS"/>
</dbReference>
<dbReference type="EC" id="6.1.1.16" evidence="2"/>
<dbReference type="InterPro" id="IPR014729">
    <property type="entry name" value="Rossmann-like_a/b/a_fold"/>
</dbReference>
<dbReference type="SUPFAM" id="SSF52374">
    <property type="entry name" value="Nucleotidylyl transferase"/>
    <property type="match status" value="1"/>
</dbReference>
<proteinExistence type="inferred from homology"/>
<dbReference type="Gene3D" id="3.40.50.620">
    <property type="entry name" value="HUPs"/>
    <property type="match status" value="2"/>
</dbReference>
<dbReference type="AlphaFoldDB" id="A0A1Y2HY19"/>
<evidence type="ECO:0000256" key="11">
    <source>
        <dbReference type="SAM" id="MobiDB-lite"/>
    </source>
</evidence>
<evidence type="ECO:0000313" key="13">
    <source>
        <dbReference type="EMBL" id="ORZ38834.1"/>
    </source>
</evidence>
<dbReference type="GO" id="GO:0005524">
    <property type="term" value="F:ATP binding"/>
    <property type="evidence" value="ECO:0007669"/>
    <property type="project" value="UniProtKB-KW"/>
</dbReference>
<evidence type="ECO:0000256" key="5">
    <source>
        <dbReference type="ARBA" id="ARBA00022741"/>
    </source>
</evidence>
<dbReference type="PANTHER" id="PTHR10890:SF3">
    <property type="entry name" value="CYSTEINE--TRNA LIGASE, CYTOPLASMIC"/>
    <property type="match status" value="1"/>
</dbReference>
<keyword evidence="6" id="KW-0862">Zinc</keyword>
<evidence type="ECO:0000256" key="3">
    <source>
        <dbReference type="ARBA" id="ARBA00022598"/>
    </source>
</evidence>
<dbReference type="GO" id="GO:0046872">
    <property type="term" value="F:metal ion binding"/>
    <property type="evidence" value="ECO:0007669"/>
    <property type="project" value="UniProtKB-KW"/>
</dbReference>
<evidence type="ECO:0000259" key="12">
    <source>
        <dbReference type="Pfam" id="PF01406"/>
    </source>
</evidence>
<dbReference type="InterPro" id="IPR015803">
    <property type="entry name" value="Cys-tRNA-ligase"/>
</dbReference>
<organism evidence="13 14">
    <name type="scientific">Catenaria anguillulae PL171</name>
    <dbReference type="NCBI Taxonomy" id="765915"/>
    <lineage>
        <taxon>Eukaryota</taxon>
        <taxon>Fungi</taxon>
        <taxon>Fungi incertae sedis</taxon>
        <taxon>Blastocladiomycota</taxon>
        <taxon>Blastocladiomycetes</taxon>
        <taxon>Blastocladiales</taxon>
        <taxon>Catenariaceae</taxon>
        <taxon>Catenaria</taxon>
    </lineage>
</organism>
<dbReference type="InterPro" id="IPR024909">
    <property type="entry name" value="Cys-tRNA/MSH_ligase"/>
</dbReference>
<keyword evidence="14" id="KW-1185">Reference proteome</keyword>
<dbReference type="GO" id="GO:0005737">
    <property type="term" value="C:cytoplasm"/>
    <property type="evidence" value="ECO:0007669"/>
    <property type="project" value="TreeGrafter"/>
</dbReference>
<dbReference type="Pfam" id="PF01406">
    <property type="entry name" value="tRNA-synt_1e"/>
    <property type="match status" value="1"/>
</dbReference>
<feature type="domain" description="tRNA synthetases class I catalytic" evidence="12">
    <location>
        <begin position="100"/>
        <end position="525"/>
    </location>
</feature>
<dbReference type="EMBL" id="MCFL01000007">
    <property type="protein sequence ID" value="ORZ38834.1"/>
    <property type="molecule type" value="Genomic_DNA"/>
</dbReference>
<dbReference type="HAMAP" id="MF_00041">
    <property type="entry name" value="Cys_tRNA_synth"/>
    <property type="match status" value="1"/>
</dbReference>
<dbReference type="PANTHER" id="PTHR10890">
    <property type="entry name" value="CYSTEINYL-TRNA SYNTHETASE"/>
    <property type="match status" value="1"/>
</dbReference>
<dbReference type="STRING" id="765915.A0A1Y2HY19"/>